<protein>
    <submittedName>
        <fullName evidence="1">Uncharacterized protein</fullName>
    </submittedName>
</protein>
<sequence>MKPDFFPVVPQDVYNTRINVQNGFNKAVKFDMHFPKGGPKCPQNLSKWNQTSPNCNIVRIFFPRHIPLPEANSTQGGNPLEPHKTNILYLPILYF</sequence>
<name>A0A0E9WCA4_ANGAN</name>
<accession>A0A0E9WCA4</accession>
<evidence type="ECO:0000313" key="1">
    <source>
        <dbReference type="EMBL" id="JAH87205.1"/>
    </source>
</evidence>
<dbReference type="AlphaFoldDB" id="A0A0E9WCA4"/>
<organism evidence="1">
    <name type="scientific">Anguilla anguilla</name>
    <name type="common">European freshwater eel</name>
    <name type="synonym">Muraena anguilla</name>
    <dbReference type="NCBI Taxonomy" id="7936"/>
    <lineage>
        <taxon>Eukaryota</taxon>
        <taxon>Metazoa</taxon>
        <taxon>Chordata</taxon>
        <taxon>Craniata</taxon>
        <taxon>Vertebrata</taxon>
        <taxon>Euteleostomi</taxon>
        <taxon>Actinopterygii</taxon>
        <taxon>Neopterygii</taxon>
        <taxon>Teleostei</taxon>
        <taxon>Anguilliformes</taxon>
        <taxon>Anguillidae</taxon>
        <taxon>Anguilla</taxon>
    </lineage>
</organism>
<proteinExistence type="predicted"/>
<dbReference type="EMBL" id="GBXM01021372">
    <property type="protein sequence ID" value="JAH87205.1"/>
    <property type="molecule type" value="Transcribed_RNA"/>
</dbReference>
<reference evidence="1" key="1">
    <citation type="submission" date="2014-11" db="EMBL/GenBank/DDBJ databases">
        <authorList>
            <person name="Amaro Gonzalez C."/>
        </authorList>
    </citation>
    <scope>NUCLEOTIDE SEQUENCE</scope>
</reference>
<reference evidence="1" key="2">
    <citation type="journal article" date="2015" name="Fish Shellfish Immunol.">
        <title>Early steps in the European eel (Anguilla anguilla)-Vibrio vulnificus interaction in the gills: Role of the RtxA13 toxin.</title>
        <authorList>
            <person name="Callol A."/>
            <person name="Pajuelo D."/>
            <person name="Ebbesson L."/>
            <person name="Teles M."/>
            <person name="MacKenzie S."/>
            <person name="Amaro C."/>
        </authorList>
    </citation>
    <scope>NUCLEOTIDE SEQUENCE</scope>
</reference>